<dbReference type="OMA" id="QWLSYHI"/>
<dbReference type="Gene3D" id="2.30.180.10">
    <property type="entry name" value="FAS1 domain"/>
    <property type="match status" value="4"/>
</dbReference>
<dbReference type="PANTHER" id="PTHR10900:SF124">
    <property type="entry name" value="FI05614P"/>
    <property type="match status" value="1"/>
</dbReference>
<name>A0A8B7XPF2_ACAPL</name>
<sequence length="673" mass="75098">MYLISAALFLLSLLGEYSLAHDVRNQEGNILQVCEKAGALTFVKYARATPWVNKTLVSGIGYMALAPTDRAFGDLPLVVKIALKDPQTLEWYLRYHIALSVAYKQEINNNLRIPSAFRPPGKTEDLPEPVLPIRFNVYDVLADYLSDGSFGQVVTAGGAPIVQADLPASNGIVHIIDKVMFPLPTGADMTEFVNDDGRFSSLFGFLQTANLTKALETDPSRPLTLFAPNNQAFKNLPKSVVQKLANVTFLQQVLEYHVVPGAYYAAGLWDNQILHPLYNKPLLVERGQGGIYLQNSKVLQADNTVSNGVVHEISAVLIPPKVSVHVKMHTNVENHNTFLSVWEVRFCTKNMYSIPAALFLLSLLGEHSLAFHRYFGGSVVEVCEDAGVMTFVKYIRAIPWLNETLENHLLYMVLAPTDRAFEDLGVIAPEVKTALKDPETLERYIRFHITMSDVVFMEEIYNERMLTSLPAHPERTEGVVQPLLPFRFNVYHVPAYRLRKGVIGRVVTVNGAPIVRSDLPAWNGLVHILDKVMLLPTGANMTKFVNDDGRFSRLVGFLQAANLTEALETEPSQPLTLFAPNNRAFENLPNNVVQKLANVTFLKQVLEYHLVRGTYYEAGLWIIETLQPFYNKTLPVRRGTWGTHVQNSLVLQGDNTVSNGVVHEISAVLIPPE</sequence>
<dbReference type="FunFam" id="2.30.180.10:FF:000032">
    <property type="entry name" value="Fasciclin domain-containing protein, putative"/>
    <property type="match status" value="2"/>
</dbReference>
<gene>
    <name evidence="4" type="primary">LOC110974594</name>
</gene>
<dbReference type="GeneID" id="110974594"/>
<dbReference type="KEGG" id="aplc:110974594"/>
<feature type="signal peptide" evidence="1">
    <location>
        <begin position="1"/>
        <end position="20"/>
    </location>
</feature>
<feature type="domain" description="FAS1" evidence="2">
    <location>
        <begin position="186"/>
        <end position="317"/>
    </location>
</feature>
<dbReference type="Proteomes" id="UP000694845">
    <property type="component" value="Unplaced"/>
</dbReference>
<evidence type="ECO:0000313" key="3">
    <source>
        <dbReference type="Proteomes" id="UP000694845"/>
    </source>
</evidence>
<dbReference type="GO" id="GO:0007155">
    <property type="term" value="P:cell adhesion"/>
    <property type="evidence" value="ECO:0007669"/>
    <property type="project" value="TreeGrafter"/>
</dbReference>
<keyword evidence="1" id="KW-0732">Signal</keyword>
<accession>A0A8B7XPF2</accession>
<dbReference type="PROSITE" id="PS50213">
    <property type="entry name" value="FAS1"/>
    <property type="match status" value="4"/>
</dbReference>
<evidence type="ECO:0000313" key="4">
    <source>
        <dbReference type="RefSeq" id="XP_022082047.1"/>
    </source>
</evidence>
<dbReference type="PANTHER" id="PTHR10900">
    <property type="entry name" value="PERIOSTIN-RELATED"/>
    <property type="match status" value="1"/>
</dbReference>
<dbReference type="GO" id="GO:0005615">
    <property type="term" value="C:extracellular space"/>
    <property type="evidence" value="ECO:0007669"/>
    <property type="project" value="TreeGrafter"/>
</dbReference>
<dbReference type="SMART" id="SM00554">
    <property type="entry name" value="FAS1"/>
    <property type="match status" value="4"/>
</dbReference>
<dbReference type="GO" id="GO:0031012">
    <property type="term" value="C:extracellular matrix"/>
    <property type="evidence" value="ECO:0007669"/>
    <property type="project" value="TreeGrafter"/>
</dbReference>
<dbReference type="OrthoDB" id="286301at2759"/>
<reference evidence="4" key="1">
    <citation type="submission" date="2025-08" db="UniProtKB">
        <authorList>
            <consortium name="RefSeq"/>
        </authorList>
    </citation>
    <scope>IDENTIFICATION</scope>
</reference>
<dbReference type="InterPro" id="IPR036378">
    <property type="entry name" value="FAS1_dom_sf"/>
</dbReference>
<dbReference type="AlphaFoldDB" id="A0A8B7XPF2"/>
<dbReference type="InterPro" id="IPR050904">
    <property type="entry name" value="Adhesion/Biosynth-related"/>
</dbReference>
<dbReference type="GO" id="GO:0050839">
    <property type="term" value="F:cell adhesion molecule binding"/>
    <property type="evidence" value="ECO:0007669"/>
    <property type="project" value="TreeGrafter"/>
</dbReference>
<dbReference type="InterPro" id="IPR000782">
    <property type="entry name" value="FAS1_domain"/>
</dbReference>
<dbReference type="RefSeq" id="XP_022082047.1">
    <property type="nucleotide sequence ID" value="XM_022226355.1"/>
</dbReference>
<dbReference type="Pfam" id="PF02469">
    <property type="entry name" value="Fasciclin"/>
    <property type="match status" value="4"/>
</dbReference>
<keyword evidence="3" id="KW-1185">Reference proteome</keyword>
<evidence type="ECO:0000259" key="2">
    <source>
        <dbReference type="PROSITE" id="PS50213"/>
    </source>
</evidence>
<proteinExistence type="predicted"/>
<feature type="domain" description="FAS1" evidence="2">
    <location>
        <begin position="538"/>
        <end position="669"/>
    </location>
</feature>
<protein>
    <submittedName>
        <fullName evidence="4">Transforming growth factor-beta-induced protein ig-h3-like</fullName>
    </submittedName>
</protein>
<feature type="domain" description="FAS1" evidence="2">
    <location>
        <begin position="375"/>
        <end position="533"/>
    </location>
</feature>
<evidence type="ECO:0000256" key="1">
    <source>
        <dbReference type="SAM" id="SignalP"/>
    </source>
</evidence>
<organism evidence="3 4">
    <name type="scientific">Acanthaster planci</name>
    <name type="common">Crown-of-thorns starfish</name>
    <dbReference type="NCBI Taxonomy" id="133434"/>
    <lineage>
        <taxon>Eukaryota</taxon>
        <taxon>Metazoa</taxon>
        <taxon>Echinodermata</taxon>
        <taxon>Eleutherozoa</taxon>
        <taxon>Asterozoa</taxon>
        <taxon>Asteroidea</taxon>
        <taxon>Valvatacea</taxon>
        <taxon>Valvatida</taxon>
        <taxon>Acanthasteridae</taxon>
        <taxon>Acanthaster</taxon>
    </lineage>
</organism>
<feature type="domain" description="FAS1" evidence="2">
    <location>
        <begin position="27"/>
        <end position="180"/>
    </location>
</feature>
<feature type="chain" id="PRO_5034690165" evidence="1">
    <location>
        <begin position="21"/>
        <end position="673"/>
    </location>
</feature>
<dbReference type="GO" id="GO:0030198">
    <property type="term" value="P:extracellular matrix organization"/>
    <property type="evidence" value="ECO:0007669"/>
    <property type="project" value="TreeGrafter"/>
</dbReference>
<dbReference type="SUPFAM" id="SSF82153">
    <property type="entry name" value="FAS1 domain"/>
    <property type="match status" value="4"/>
</dbReference>